<evidence type="ECO:0000313" key="2">
    <source>
        <dbReference type="Proteomes" id="UP000634136"/>
    </source>
</evidence>
<dbReference type="EMBL" id="JAAIUW010000009">
    <property type="protein sequence ID" value="KAF7817118.1"/>
    <property type="molecule type" value="Genomic_DNA"/>
</dbReference>
<name>A0A834T789_9FABA</name>
<accession>A0A834T789</accession>
<evidence type="ECO:0000313" key="1">
    <source>
        <dbReference type="EMBL" id="KAF7817118.1"/>
    </source>
</evidence>
<proteinExistence type="predicted"/>
<sequence>MDANIKEQYIAKAGSFFKEKMLLDHSPHSKPCTRTD</sequence>
<keyword evidence="2" id="KW-1185">Reference proteome</keyword>
<organism evidence="1 2">
    <name type="scientific">Senna tora</name>
    <dbReference type="NCBI Taxonomy" id="362788"/>
    <lineage>
        <taxon>Eukaryota</taxon>
        <taxon>Viridiplantae</taxon>
        <taxon>Streptophyta</taxon>
        <taxon>Embryophyta</taxon>
        <taxon>Tracheophyta</taxon>
        <taxon>Spermatophyta</taxon>
        <taxon>Magnoliopsida</taxon>
        <taxon>eudicotyledons</taxon>
        <taxon>Gunneridae</taxon>
        <taxon>Pentapetalae</taxon>
        <taxon>rosids</taxon>
        <taxon>fabids</taxon>
        <taxon>Fabales</taxon>
        <taxon>Fabaceae</taxon>
        <taxon>Caesalpinioideae</taxon>
        <taxon>Cassia clade</taxon>
        <taxon>Senna</taxon>
    </lineage>
</organism>
<comment type="caution">
    <text evidence="1">The sequence shown here is derived from an EMBL/GenBank/DDBJ whole genome shotgun (WGS) entry which is preliminary data.</text>
</comment>
<gene>
    <name evidence="1" type="ORF">G2W53_031087</name>
</gene>
<reference evidence="1" key="1">
    <citation type="submission" date="2020-09" db="EMBL/GenBank/DDBJ databases">
        <title>Genome-Enabled Discovery of Anthraquinone Biosynthesis in Senna tora.</title>
        <authorList>
            <person name="Kang S.-H."/>
            <person name="Pandey R.P."/>
            <person name="Lee C.-M."/>
            <person name="Sim J.-S."/>
            <person name="Jeong J.-T."/>
            <person name="Choi B.-S."/>
            <person name="Jung M."/>
            <person name="Ginzburg D."/>
            <person name="Zhao K."/>
            <person name="Won S.Y."/>
            <person name="Oh T.-J."/>
            <person name="Yu Y."/>
            <person name="Kim N.-H."/>
            <person name="Lee O.R."/>
            <person name="Lee T.-H."/>
            <person name="Bashyal P."/>
            <person name="Kim T.-S."/>
            <person name="Lee W.-H."/>
            <person name="Kawkins C."/>
            <person name="Kim C.-K."/>
            <person name="Kim J.S."/>
            <person name="Ahn B.O."/>
            <person name="Rhee S.Y."/>
            <person name="Sohng J.K."/>
        </authorList>
    </citation>
    <scope>NUCLEOTIDE SEQUENCE</scope>
    <source>
        <tissue evidence="1">Leaf</tissue>
    </source>
</reference>
<dbReference type="Proteomes" id="UP000634136">
    <property type="component" value="Unassembled WGS sequence"/>
</dbReference>
<dbReference type="AlphaFoldDB" id="A0A834T789"/>
<protein>
    <submittedName>
        <fullName evidence="1">Uncharacterized protein</fullName>
    </submittedName>
</protein>